<dbReference type="SUPFAM" id="SSF50249">
    <property type="entry name" value="Nucleic acid-binding proteins"/>
    <property type="match status" value="1"/>
</dbReference>
<keyword evidence="5" id="KW-1185">Reference proteome</keyword>
<accession>A0AA95SQQ2</accession>
<dbReference type="InterPro" id="IPR012156">
    <property type="entry name" value="Cold_shock_CspA"/>
</dbReference>
<dbReference type="RefSeq" id="WP_285233339.1">
    <property type="nucleotide sequence ID" value="NZ_CP116346.1"/>
</dbReference>
<dbReference type="InterPro" id="IPR012340">
    <property type="entry name" value="NA-bd_OB-fold"/>
</dbReference>
<name>A0AA95SQQ2_9BURK</name>
<evidence type="ECO:0000313" key="4">
    <source>
        <dbReference type="EMBL" id="WIT12246.1"/>
    </source>
</evidence>
<dbReference type="GO" id="GO:0003676">
    <property type="term" value="F:nucleic acid binding"/>
    <property type="evidence" value="ECO:0007669"/>
    <property type="project" value="InterPro"/>
</dbReference>
<feature type="domain" description="CSD" evidence="3">
    <location>
        <begin position="8"/>
        <end position="70"/>
    </location>
</feature>
<evidence type="ECO:0000259" key="3">
    <source>
        <dbReference type="PROSITE" id="PS51857"/>
    </source>
</evidence>
<organism evidence="4 5">
    <name type="scientific">Paucibacter sediminis</name>
    <dbReference type="NCBI Taxonomy" id="3019553"/>
    <lineage>
        <taxon>Bacteria</taxon>
        <taxon>Pseudomonadati</taxon>
        <taxon>Pseudomonadota</taxon>
        <taxon>Betaproteobacteria</taxon>
        <taxon>Burkholderiales</taxon>
        <taxon>Sphaerotilaceae</taxon>
        <taxon>Roseateles</taxon>
    </lineage>
</organism>
<dbReference type="PROSITE" id="PS51857">
    <property type="entry name" value="CSD_2"/>
    <property type="match status" value="1"/>
</dbReference>
<dbReference type="PIRSF" id="PIRSF002599">
    <property type="entry name" value="Cold_shock_A"/>
    <property type="match status" value="1"/>
</dbReference>
<evidence type="ECO:0000256" key="1">
    <source>
        <dbReference type="ARBA" id="ARBA00004496"/>
    </source>
</evidence>
<sequence>MAEVLTGRSVGVIRCYYPLKGYGFIRRLKGKDVFFYRSDASGEEMLFDGAQVSFILQEENKGPRAFEIERIG</sequence>
<dbReference type="InterPro" id="IPR002059">
    <property type="entry name" value="CSP_DNA-bd"/>
</dbReference>
<protein>
    <submittedName>
        <fullName evidence="4">Retron Se72 family effector protein</fullName>
    </submittedName>
</protein>
<dbReference type="EMBL" id="CP116346">
    <property type="protein sequence ID" value="WIT12246.1"/>
    <property type="molecule type" value="Genomic_DNA"/>
</dbReference>
<dbReference type="KEGG" id="pais:PFX98_01185"/>
<evidence type="ECO:0000313" key="5">
    <source>
        <dbReference type="Proteomes" id="UP001177769"/>
    </source>
</evidence>
<dbReference type="Proteomes" id="UP001177769">
    <property type="component" value="Chromosome"/>
</dbReference>
<dbReference type="InterPro" id="IPR011129">
    <property type="entry name" value="CSD"/>
</dbReference>
<dbReference type="Pfam" id="PF00313">
    <property type="entry name" value="CSD"/>
    <property type="match status" value="1"/>
</dbReference>
<gene>
    <name evidence="4" type="ORF">PFX98_01185</name>
</gene>
<evidence type="ECO:0000256" key="2">
    <source>
        <dbReference type="ARBA" id="ARBA00022490"/>
    </source>
</evidence>
<dbReference type="Gene3D" id="2.40.50.140">
    <property type="entry name" value="Nucleic acid-binding proteins"/>
    <property type="match status" value="1"/>
</dbReference>
<comment type="subcellular location">
    <subcellularLocation>
        <location evidence="1">Cytoplasm</location>
    </subcellularLocation>
</comment>
<keyword evidence="2" id="KW-0963">Cytoplasm</keyword>
<proteinExistence type="predicted"/>
<reference evidence="4" key="1">
    <citation type="submission" date="2023-01" db="EMBL/GenBank/DDBJ databases">
        <title>Whole genome sequence of Paucibacter sp. S2-9 isolated from pond sediment.</title>
        <authorList>
            <person name="Jung J.Y."/>
        </authorList>
    </citation>
    <scope>NUCLEOTIDE SEQUENCE</scope>
    <source>
        <strain evidence="4">S2-9</strain>
    </source>
</reference>
<dbReference type="NCBIfam" id="NF038236">
    <property type="entry name" value="retron_eff_Se72"/>
    <property type="match status" value="1"/>
</dbReference>
<dbReference type="SMART" id="SM00357">
    <property type="entry name" value="CSP"/>
    <property type="match status" value="1"/>
</dbReference>
<dbReference type="AlphaFoldDB" id="A0AA95SQQ2"/>
<dbReference type="GO" id="GO:0005829">
    <property type="term" value="C:cytosol"/>
    <property type="evidence" value="ECO:0007669"/>
    <property type="project" value="UniProtKB-ARBA"/>
</dbReference>